<dbReference type="AlphaFoldDB" id="A0A397SH12"/>
<dbReference type="OrthoDB" id="2320029at2759"/>
<dbReference type="EMBL" id="QKYT01000421">
    <property type="protein sequence ID" value="RIA85530.1"/>
    <property type="molecule type" value="Genomic_DNA"/>
</dbReference>
<proteinExistence type="predicted"/>
<organism evidence="1 2">
    <name type="scientific">Glomus cerebriforme</name>
    <dbReference type="NCBI Taxonomy" id="658196"/>
    <lineage>
        <taxon>Eukaryota</taxon>
        <taxon>Fungi</taxon>
        <taxon>Fungi incertae sedis</taxon>
        <taxon>Mucoromycota</taxon>
        <taxon>Glomeromycotina</taxon>
        <taxon>Glomeromycetes</taxon>
        <taxon>Glomerales</taxon>
        <taxon>Glomeraceae</taxon>
        <taxon>Glomus</taxon>
    </lineage>
</organism>
<reference evidence="1 2" key="1">
    <citation type="submission" date="2018-06" db="EMBL/GenBank/DDBJ databases">
        <title>Comparative genomics reveals the genomic features of Rhizophagus irregularis, R. cerebriforme, R. diaphanum and Gigaspora rosea, and their symbiotic lifestyle signature.</title>
        <authorList>
            <person name="Morin E."/>
            <person name="San Clemente H."/>
            <person name="Chen E.C.H."/>
            <person name="De La Providencia I."/>
            <person name="Hainaut M."/>
            <person name="Kuo A."/>
            <person name="Kohler A."/>
            <person name="Murat C."/>
            <person name="Tang N."/>
            <person name="Roy S."/>
            <person name="Loubradou J."/>
            <person name="Henrissat B."/>
            <person name="Grigoriev I.V."/>
            <person name="Corradi N."/>
            <person name="Roux C."/>
            <person name="Martin F.M."/>
        </authorList>
    </citation>
    <scope>NUCLEOTIDE SEQUENCE [LARGE SCALE GENOMIC DNA]</scope>
    <source>
        <strain evidence="1 2">DAOM 227022</strain>
    </source>
</reference>
<name>A0A397SH12_9GLOM</name>
<dbReference type="Proteomes" id="UP000265703">
    <property type="component" value="Unassembled WGS sequence"/>
</dbReference>
<protein>
    <submittedName>
        <fullName evidence="1">Uncharacterized protein</fullName>
    </submittedName>
</protein>
<evidence type="ECO:0000313" key="1">
    <source>
        <dbReference type="EMBL" id="RIA85530.1"/>
    </source>
</evidence>
<sequence length="78" mass="9200">MGDLKDPKMEHSQYNLELNTITSYYNETTEIGKKARKWREEFKKCCSVLIEYLVSCLLTWTSYELFAYKTRVACSSVI</sequence>
<evidence type="ECO:0000313" key="2">
    <source>
        <dbReference type="Proteomes" id="UP000265703"/>
    </source>
</evidence>
<feature type="non-terminal residue" evidence="1">
    <location>
        <position position="78"/>
    </location>
</feature>
<comment type="caution">
    <text evidence="1">The sequence shown here is derived from an EMBL/GenBank/DDBJ whole genome shotgun (WGS) entry which is preliminary data.</text>
</comment>
<gene>
    <name evidence="1" type="ORF">C1645_781706</name>
</gene>
<keyword evidence="2" id="KW-1185">Reference proteome</keyword>
<accession>A0A397SH12</accession>